<comment type="caution">
    <text evidence="2">The sequence shown here is derived from an EMBL/GenBank/DDBJ whole genome shotgun (WGS) entry which is preliminary data.</text>
</comment>
<proteinExistence type="predicted"/>
<organism evidence="2 3">
    <name type="scientific">Tagetes erecta</name>
    <name type="common">African marigold</name>
    <dbReference type="NCBI Taxonomy" id="13708"/>
    <lineage>
        <taxon>Eukaryota</taxon>
        <taxon>Viridiplantae</taxon>
        <taxon>Streptophyta</taxon>
        <taxon>Embryophyta</taxon>
        <taxon>Tracheophyta</taxon>
        <taxon>Spermatophyta</taxon>
        <taxon>Magnoliopsida</taxon>
        <taxon>eudicotyledons</taxon>
        <taxon>Gunneridae</taxon>
        <taxon>Pentapetalae</taxon>
        <taxon>asterids</taxon>
        <taxon>campanulids</taxon>
        <taxon>Asterales</taxon>
        <taxon>Asteraceae</taxon>
        <taxon>Asteroideae</taxon>
        <taxon>Heliantheae alliance</taxon>
        <taxon>Tageteae</taxon>
        <taxon>Tagetes</taxon>
    </lineage>
</organism>
<keyword evidence="1" id="KW-0472">Membrane</keyword>
<name>A0AAD8K3I5_TARER</name>
<evidence type="ECO:0000313" key="3">
    <source>
        <dbReference type="Proteomes" id="UP001229421"/>
    </source>
</evidence>
<sequence length="78" mass="9636">MIFFFLHTRFMVTLSGFYFSFFNFWNITYLIIHCIYMFMRYILVEIVYRHICVYIGWQHVTQVKSLPVVVTWIYGCKV</sequence>
<protein>
    <submittedName>
        <fullName evidence="2">Uncharacterized protein</fullName>
    </submittedName>
</protein>
<gene>
    <name evidence="2" type="ORF">QVD17_33743</name>
</gene>
<dbReference type="Proteomes" id="UP001229421">
    <property type="component" value="Unassembled WGS sequence"/>
</dbReference>
<dbReference type="EMBL" id="JAUHHV010000009">
    <property type="protein sequence ID" value="KAK1412465.1"/>
    <property type="molecule type" value="Genomic_DNA"/>
</dbReference>
<feature type="transmembrane region" description="Helical" evidence="1">
    <location>
        <begin position="16"/>
        <end position="39"/>
    </location>
</feature>
<keyword evidence="1" id="KW-1133">Transmembrane helix</keyword>
<accession>A0AAD8K3I5</accession>
<keyword evidence="1" id="KW-0812">Transmembrane</keyword>
<dbReference type="AlphaFoldDB" id="A0AAD8K3I5"/>
<reference evidence="2" key="1">
    <citation type="journal article" date="2023" name="bioRxiv">
        <title>Improved chromosome-level genome assembly for marigold (Tagetes erecta).</title>
        <authorList>
            <person name="Jiang F."/>
            <person name="Yuan L."/>
            <person name="Wang S."/>
            <person name="Wang H."/>
            <person name="Xu D."/>
            <person name="Wang A."/>
            <person name="Fan W."/>
        </authorList>
    </citation>
    <scope>NUCLEOTIDE SEQUENCE</scope>
    <source>
        <strain evidence="2">WSJ</strain>
        <tissue evidence="2">Leaf</tissue>
    </source>
</reference>
<evidence type="ECO:0000256" key="1">
    <source>
        <dbReference type="SAM" id="Phobius"/>
    </source>
</evidence>
<evidence type="ECO:0000313" key="2">
    <source>
        <dbReference type="EMBL" id="KAK1412465.1"/>
    </source>
</evidence>
<keyword evidence="3" id="KW-1185">Reference proteome</keyword>